<keyword evidence="3 6" id="KW-0812">Transmembrane</keyword>
<dbReference type="GO" id="GO:0016020">
    <property type="term" value="C:membrane"/>
    <property type="evidence" value="ECO:0007669"/>
    <property type="project" value="UniProtKB-SubCell"/>
</dbReference>
<dbReference type="PROSITE" id="PS51257">
    <property type="entry name" value="PROKAR_LIPOPROTEIN"/>
    <property type="match status" value="1"/>
</dbReference>
<evidence type="ECO:0000313" key="8">
    <source>
        <dbReference type="Proteomes" id="UP000237105"/>
    </source>
</evidence>
<sequence length="272" mass="30379">MFRLSNTVVGLLNAVTLLAGCAAIATAIYIRFHGGGNDCERAIQNPLLVIGVFFFVVSLLGLVGSCCRINAVLYLYLFVMFLMILGLIGFTVFALLITNKGLGQVVSGRGYKEYRLGDFSHWLQNYVVNDRNWGDLRSCLVQARVCRSLGADVHQTQAQFYKKNLSPTQSGCCKPPSYCGFEYKNVTYWVAPKTGPAVPDTDCDTWSNEQTVLCYNCKSCKAGVLSNIRKEWRRLAIFNSCVLVVLTVIYCIGCCATRNNMSSPKYRYRERP</sequence>
<keyword evidence="8" id="KW-1185">Reference proteome</keyword>
<dbReference type="InterPro" id="IPR018499">
    <property type="entry name" value="Tetraspanin/Peripherin"/>
</dbReference>
<evidence type="ECO:0000256" key="4">
    <source>
        <dbReference type="ARBA" id="ARBA00022989"/>
    </source>
</evidence>
<reference evidence="8" key="1">
    <citation type="submission" date="2016-06" db="EMBL/GenBank/DDBJ databases">
        <title>Parallel loss of symbiosis genes in relatives of nitrogen-fixing non-legume Parasponia.</title>
        <authorList>
            <person name="Van Velzen R."/>
            <person name="Holmer R."/>
            <person name="Bu F."/>
            <person name="Rutten L."/>
            <person name="Van Zeijl A."/>
            <person name="Liu W."/>
            <person name="Santuari L."/>
            <person name="Cao Q."/>
            <person name="Sharma T."/>
            <person name="Shen D."/>
            <person name="Roswanjaya Y."/>
            <person name="Wardhani T."/>
            <person name="Kalhor M.S."/>
            <person name="Jansen J."/>
            <person name="Van den Hoogen J."/>
            <person name="Gungor B."/>
            <person name="Hartog M."/>
            <person name="Hontelez J."/>
            <person name="Verver J."/>
            <person name="Yang W.-C."/>
            <person name="Schijlen E."/>
            <person name="Repin R."/>
            <person name="Schilthuizen M."/>
            <person name="Schranz E."/>
            <person name="Heidstra R."/>
            <person name="Miyata K."/>
            <person name="Fedorova E."/>
            <person name="Kohlen W."/>
            <person name="Bisseling T."/>
            <person name="Smit S."/>
            <person name="Geurts R."/>
        </authorList>
    </citation>
    <scope>NUCLEOTIDE SEQUENCE [LARGE SCALE GENOMIC DNA]</scope>
    <source>
        <strain evidence="8">cv. WU1-14</strain>
    </source>
</reference>
<dbReference type="Proteomes" id="UP000237105">
    <property type="component" value="Unassembled WGS sequence"/>
</dbReference>
<evidence type="ECO:0000256" key="2">
    <source>
        <dbReference type="ARBA" id="ARBA00006840"/>
    </source>
</evidence>
<dbReference type="OrthoDB" id="672773at2759"/>
<evidence type="ECO:0000256" key="3">
    <source>
        <dbReference type="ARBA" id="ARBA00022692"/>
    </source>
</evidence>
<accession>A0A2P5AKB9</accession>
<dbReference type="STRING" id="3476.A0A2P5AKB9"/>
<dbReference type="AlphaFoldDB" id="A0A2P5AKB9"/>
<dbReference type="PANTHER" id="PTHR32191">
    <property type="entry name" value="TETRASPANIN-8-RELATED"/>
    <property type="match status" value="1"/>
</dbReference>
<keyword evidence="5 6" id="KW-0472">Membrane</keyword>
<gene>
    <name evidence="7" type="ORF">PanWU01x14_323910</name>
</gene>
<dbReference type="InterPro" id="IPR044991">
    <property type="entry name" value="TET_plant"/>
</dbReference>
<protein>
    <submittedName>
        <fullName evidence="7">Tetraspanin/Peripherin</fullName>
    </submittedName>
</protein>
<proteinExistence type="inferred from homology"/>
<evidence type="ECO:0000256" key="6">
    <source>
        <dbReference type="SAM" id="Phobius"/>
    </source>
</evidence>
<feature type="transmembrane region" description="Helical" evidence="6">
    <location>
        <begin position="47"/>
        <end position="66"/>
    </location>
</feature>
<feature type="transmembrane region" description="Helical" evidence="6">
    <location>
        <begin position="235"/>
        <end position="257"/>
    </location>
</feature>
<evidence type="ECO:0000313" key="7">
    <source>
        <dbReference type="EMBL" id="PON37002.1"/>
    </source>
</evidence>
<evidence type="ECO:0000256" key="5">
    <source>
        <dbReference type="ARBA" id="ARBA00023136"/>
    </source>
</evidence>
<evidence type="ECO:0000256" key="1">
    <source>
        <dbReference type="ARBA" id="ARBA00004141"/>
    </source>
</evidence>
<feature type="transmembrane region" description="Helical" evidence="6">
    <location>
        <begin position="73"/>
        <end position="97"/>
    </location>
</feature>
<keyword evidence="4 6" id="KW-1133">Transmembrane helix</keyword>
<comment type="caution">
    <text evidence="7">The sequence shown here is derived from an EMBL/GenBank/DDBJ whole genome shotgun (WGS) entry which is preliminary data.</text>
</comment>
<comment type="similarity">
    <text evidence="2">Belongs to the tetraspanin (TM4SF) family.</text>
</comment>
<dbReference type="EMBL" id="JXTB01000546">
    <property type="protein sequence ID" value="PON37002.1"/>
    <property type="molecule type" value="Genomic_DNA"/>
</dbReference>
<dbReference type="Pfam" id="PF00335">
    <property type="entry name" value="Tetraspanin"/>
    <property type="match status" value="1"/>
</dbReference>
<dbReference type="GO" id="GO:0009734">
    <property type="term" value="P:auxin-activated signaling pathway"/>
    <property type="evidence" value="ECO:0007669"/>
    <property type="project" value="InterPro"/>
</dbReference>
<organism evidence="7 8">
    <name type="scientific">Parasponia andersonii</name>
    <name type="common">Sponia andersonii</name>
    <dbReference type="NCBI Taxonomy" id="3476"/>
    <lineage>
        <taxon>Eukaryota</taxon>
        <taxon>Viridiplantae</taxon>
        <taxon>Streptophyta</taxon>
        <taxon>Embryophyta</taxon>
        <taxon>Tracheophyta</taxon>
        <taxon>Spermatophyta</taxon>
        <taxon>Magnoliopsida</taxon>
        <taxon>eudicotyledons</taxon>
        <taxon>Gunneridae</taxon>
        <taxon>Pentapetalae</taxon>
        <taxon>rosids</taxon>
        <taxon>fabids</taxon>
        <taxon>Rosales</taxon>
        <taxon>Cannabaceae</taxon>
        <taxon>Parasponia</taxon>
    </lineage>
</organism>
<name>A0A2P5AKB9_PARAD</name>
<comment type="subcellular location">
    <subcellularLocation>
        <location evidence="1">Membrane</location>
        <topology evidence="1">Multi-pass membrane protein</topology>
    </subcellularLocation>
</comment>